<organism evidence="1 2">
    <name type="scientific">Faecalibacillus intestinalis</name>
    <dbReference type="NCBI Taxonomy" id="1982626"/>
    <lineage>
        <taxon>Bacteria</taxon>
        <taxon>Bacillati</taxon>
        <taxon>Bacillota</taxon>
        <taxon>Erysipelotrichia</taxon>
        <taxon>Erysipelotrichales</taxon>
        <taxon>Coprobacillaceae</taxon>
        <taxon>Faecalibacillus</taxon>
    </lineage>
</organism>
<name>A0A2T3FSE4_9FIRM</name>
<keyword evidence="2" id="KW-1185">Reference proteome</keyword>
<comment type="caution">
    <text evidence="1">The sequence shown here is derived from an EMBL/GenBank/DDBJ whole genome shotgun (WGS) entry which is preliminary data.</text>
</comment>
<accession>A0A2T3FSE4</accession>
<proteinExistence type="predicted"/>
<evidence type="ECO:0000313" key="1">
    <source>
        <dbReference type="EMBL" id="PST38196.1"/>
    </source>
</evidence>
<dbReference type="GeneID" id="70579010"/>
<sequence>MYQILDLLSKQELESFNYLKQRFYKELVNGFYVYAKKKEKDNDDNNVDDCVNYITRYTSRPPMAENCIKYEDDKKMIRWWYNRHEGEKYIEVYESVENF</sequence>
<protein>
    <submittedName>
        <fullName evidence="1">Uncharacterized protein</fullName>
    </submittedName>
</protein>
<reference evidence="1 2" key="1">
    <citation type="journal article" date="2019" name="Int. J. Syst. Evol. Microbiol.">
        <title>Faecalibacillus intestinalis gen. nov., sp. nov. and Faecalibacillus faecis sp. nov., isolated from human faeces.</title>
        <authorList>
            <person name="Seo B."/>
            <person name="Jeon K."/>
            <person name="Baek I."/>
            <person name="Lee Y.M."/>
            <person name="Baek K."/>
            <person name="Ko G."/>
        </authorList>
    </citation>
    <scope>NUCLEOTIDE SEQUENCE [LARGE SCALE GENOMIC DNA]</scope>
    <source>
        <strain evidence="1 2">SNUG30099</strain>
    </source>
</reference>
<evidence type="ECO:0000313" key="2">
    <source>
        <dbReference type="Proteomes" id="UP000240974"/>
    </source>
</evidence>
<gene>
    <name evidence="1" type="ORF">C7U54_11745</name>
</gene>
<dbReference type="Proteomes" id="UP000240974">
    <property type="component" value="Unassembled WGS sequence"/>
</dbReference>
<dbReference type="RefSeq" id="WP_107030427.1">
    <property type="nucleotide sequence ID" value="NZ_AP024085.1"/>
</dbReference>
<dbReference type="EMBL" id="PYLQ01000021">
    <property type="protein sequence ID" value="PST38196.1"/>
    <property type="molecule type" value="Genomic_DNA"/>
</dbReference>
<dbReference type="AlphaFoldDB" id="A0A2T3FSE4"/>